<name>Q11MF5_CHESB</name>
<dbReference type="SUPFAM" id="SSF53850">
    <property type="entry name" value="Periplasmic binding protein-like II"/>
    <property type="match status" value="1"/>
</dbReference>
<dbReference type="EMBL" id="CP000390">
    <property type="protein sequence ID" value="ABG61420.1"/>
    <property type="molecule type" value="Genomic_DNA"/>
</dbReference>
<evidence type="ECO:0000259" key="3">
    <source>
        <dbReference type="SMART" id="SM00062"/>
    </source>
</evidence>
<feature type="domain" description="Solute-binding protein family 3/N-terminal" evidence="3">
    <location>
        <begin position="47"/>
        <end position="277"/>
    </location>
</feature>
<feature type="chain" id="PRO_5004180455" evidence="2">
    <location>
        <begin position="24"/>
        <end position="279"/>
    </location>
</feature>
<dbReference type="CDD" id="cd01001">
    <property type="entry name" value="PBP2_HisJ_LAO_like"/>
    <property type="match status" value="1"/>
</dbReference>
<dbReference type="HOGENOM" id="CLU_019602_18_0_5"/>
<evidence type="ECO:0000256" key="1">
    <source>
        <dbReference type="ARBA" id="ARBA00022729"/>
    </source>
</evidence>
<sequence precursor="true">MRNCLSAILAFMLAASVGQPVLAQSDLPSFWDGKQRLVKPDTAGLQRLRFLTTTDFFPFNFLDADGRLNGLHIDLARAICSELGMLDRCQIQALPFEELEPALERGEGEAVIAGLAITEERRRKLLFSHSFLMFPARFVARKDTQMGEPIYEAVSGKRVGVAEGTAHETMLRDLFAEAEIVGFSEEAELTRALAEGKVDAIFGDGMRLSFWLLSDGAKGCCSFVGGAYMAPEYLGQGLAIAVEGDRPQLAQAFDYALQQIEADGTFSDLYLRYFPVGFY</sequence>
<proteinExistence type="predicted"/>
<dbReference type="PANTHER" id="PTHR35936">
    <property type="entry name" value="MEMBRANE-BOUND LYTIC MUREIN TRANSGLYCOSYLASE F"/>
    <property type="match status" value="1"/>
</dbReference>
<organism evidence="4">
    <name type="scientific">Chelativorans sp. (strain BNC1)</name>
    <dbReference type="NCBI Taxonomy" id="266779"/>
    <lineage>
        <taxon>Bacteria</taxon>
        <taxon>Pseudomonadati</taxon>
        <taxon>Pseudomonadota</taxon>
        <taxon>Alphaproteobacteria</taxon>
        <taxon>Hyphomicrobiales</taxon>
        <taxon>Phyllobacteriaceae</taxon>
        <taxon>Chelativorans</taxon>
    </lineage>
</organism>
<dbReference type="PANTHER" id="PTHR35936:SF35">
    <property type="entry name" value="L-CYSTINE-BINDING PROTEIN TCYJ"/>
    <property type="match status" value="1"/>
</dbReference>
<dbReference type="AlphaFoldDB" id="Q11MF5"/>
<accession>Q11MF5</accession>
<dbReference type="InterPro" id="IPR001638">
    <property type="entry name" value="Solute-binding_3/MltF_N"/>
</dbReference>
<dbReference type="Gene3D" id="3.40.190.10">
    <property type="entry name" value="Periplasmic binding protein-like II"/>
    <property type="match status" value="2"/>
</dbReference>
<gene>
    <name evidence="4" type="ordered locus">Meso_0015</name>
</gene>
<dbReference type="KEGG" id="mes:Meso_0015"/>
<dbReference type="STRING" id="266779.Meso_0015"/>
<keyword evidence="1 2" id="KW-0732">Signal</keyword>
<evidence type="ECO:0000256" key="2">
    <source>
        <dbReference type="SAM" id="SignalP"/>
    </source>
</evidence>
<feature type="signal peptide" evidence="2">
    <location>
        <begin position="1"/>
        <end position="23"/>
    </location>
</feature>
<reference evidence="4" key="1">
    <citation type="submission" date="2006-06" db="EMBL/GenBank/DDBJ databases">
        <title>Complete sequence of chromosome of Chelativorans sp. BNC1.</title>
        <authorList>
            <consortium name="US DOE Joint Genome Institute"/>
            <person name="Copeland A."/>
            <person name="Lucas S."/>
            <person name="Lapidus A."/>
            <person name="Barry K."/>
            <person name="Detter J.C."/>
            <person name="Glavina del Rio T."/>
            <person name="Hammon N."/>
            <person name="Israni S."/>
            <person name="Dalin E."/>
            <person name="Tice H."/>
            <person name="Pitluck S."/>
            <person name="Chertkov O."/>
            <person name="Brettin T."/>
            <person name="Bruce D."/>
            <person name="Han C."/>
            <person name="Tapia R."/>
            <person name="Gilna P."/>
            <person name="Schmutz J."/>
            <person name="Larimer F."/>
            <person name="Land M."/>
            <person name="Hauser L."/>
            <person name="Kyrpides N."/>
            <person name="Mikhailova N."/>
            <person name="Richardson P."/>
        </authorList>
    </citation>
    <scope>NUCLEOTIDE SEQUENCE</scope>
    <source>
        <strain evidence="4">BNC1</strain>
    </source>
</reference>
<dbReference type="eggNOG" id="COG0834">
    <property type="taxonomic scope" value="Bacteria"/>
</dbReference>
<dbReference type="Pfam" id="PF00497">
    <property type="entry name" value="SBP_bac_3"/>
    <property type="match status" value="1"/>
</dbReference>
<dbReference type="SMART" id="SM00062">
    <property type="entry name" value="PBPb"/>
    <property type="match status" value="1"/>
</dbReference>
<evidence type="ECO:0000313" key="4">
    <source>
        <dbReference type="EMBL" id="ABG61420.1"/>
    </source>
</evidence>
<protein>
    <submittedName>
        <fullName evidence="4">Amino acid ABC transporter substrate-binding protein, PAAT family</fullName>
    </submittedName>
</protein>